<accession>A0AA38LI11</accession>
<keyword evidence="7" id="KW-1185">Reference proteome</keyword>
<dbReference type="Proteomes" id="UP000824469">
    <property type="component" value="Unassembled WGS sequence"/>
</dbReference>
<evidence type="ECO:0000313" key="6">
    <source>
        <dbReference type="EMBL" id="KAH9321682.1"/>
    </source>
</evidence>
<comment type="subcellular location">
    <subcellularLocation>
        <location evidence="2 5">Secreted</location>
        <location evidence="2 5">Cell wall</location>
    </subcellularLocation>
</comment>
<evidence type="ECO:0000256" key="1">
    <source>
        <dbReference type="ARBA" id="ARBA00003534"/>
    </source>
</evidence>
<evidence type="ECO:0000256" key="2">
    <source>
        <dbReference type="ARBA" id="ARBA00004191"/>
    </source>
</evidence>
<evidence type="ECO:0000256" key="4">
    <source>
        <dbReference type="ARBA" id="ARBA00022512"/>
    </source>
</evidence>
<dbReference type="PANTHER" id="PTHR21562">
    <property type="entry name" value="NOTUM-RELATED"/>
    <property type="match status" value="1"/>
</dbReference>
<gene>
    <name evidence="6" type="ORF">KI387_016321</name>
</gene>
<reference evidence="6 7" key="1">
    <citation type="journal article" date="2021" name="Nat. Plants">
        <title>The Taxus genome provides insights into paclitaxel biosynthesis.</title>
        <authorList>
            <person name="Xiong X."/>
            <person name="Gou J."/>
            <person name="Liao Q."/>
            <person name="Li Y."/>
            <person name="Zhou Q."/>
            <person name="Bi G."/>
            <person name="Li C."/>
            <person name="Du R."/>
            <person name="Wang X."/>
            <person name="Sun T."/>
            <person name="Guo L."/>
            <person name="Liang H."/>
            <person name="Lu P."/>
            <person name="Wu Y."/>
            <person name="Zhang Z."/>
            <person name="Ro D.K."/>
            <person name="Shang Y."/>
            <person name="Huang S."/>
            <person name="Yan J."/>
        </authorList>
    </citation>
    <scope>NUCLEOTIDE SEQUENCE [LARGE SCALE GENOMIC DNA]</scope>
    <source>
        <strain evidence="6">Ta-2019</strain>
    </source>
</reference>
<keyword evidence="5" id="KW-0964">Secreted</keyword>
<feature type="chain" id="PRO_5041483050" description="Pectin acetylesterase" evidence="5">
    <location>
        <begin position="29"/>
        <end position="438"/>
    </location>
</feature>
<dbReference type="AlphaFoldDB" id="A0AA38LI11"/>
<dbReference type="EC" id="3.1.1.-" evidence="5"/>
<evidence type="ECO:0000256" key="5">
    <source>
        <dbReference type="RuleBase" id="RU363114"/>
    </source>
</evidence>
<comment type="function">
    <text evidence="1 5">Hydrolyzes acetyl esters in homogalacturonan regions of pectin. In type I primary cell wall, galacturonic acid residues of pectin can be acetylated at the O-2 and O-3 positions. Decreasing the degree of acetylation of pectin gels in vitro alters their physical properties.</text>
</comment>
<dbReference type="EMBL" id="JAHRHJ020000003">
    <property type="protein sequence ID" value="KAH9321682.1"/>
    <property type="molecule type" value="Genomic_DNA"/>
</dbReference>
<feature type="signal peptide" evidence="5">
    <location>
        <begin position="1"/>
        <end position="28"/>
    </location>
</feature>
<sequence length="438" mass="49163">MVGRRNLGCLSCLCLTLGFAMMVVTVDAENLKRNHSNSSSVSSPVDLFVGLTVVEDAVTKGAVCLDGSPPAYNLHRGCGSGVDSWLIHMEGGGWCHNITSCFKRAHSRLGSSVYMGGKLAFSGILSDNQTQNPDFYNWNRVKIRYCDGASFTGDMEEVNEIYKLYYRGQRIWQAVMEDLLMKGMHKAKQALLSGCSAGGLTSFLHCDNFRELLPMSAKVKCLGDAGFFIDAPDISGAYFIRSYFNQIVTLQGSVKNLPRSCKSTMDPSQCFFPQYLLPYIETPVFVLNAAYDSWQIKNILVPSEEDPYHLWQLCKLDIKTCAPYQLQIMQGYRHKMLRALNLTENSTSRGHRNEMPSSLNLAENSTSRGMFINSCYAHCQTEMQDLWHSPNSPRLNSKTIAVSVADWFFDRDIVKAIDCPYPCDSTCHNRVFTEEDEE</sequence>
<dbReference type="PANTHER" id="PTHR21562:SF93">
    <property type="entry name" value="PECTIN ACETYLESTERASE 8"/>
    <property type="match status" value="1"/>
</dbReference>
<dbReference type="GO" id="GO:0009505">
    <property type="term" value="C:plant-type cell wall"/>
    <property type="evidence" value="ECO:0007669"/>
    <property type="project" value="TreeGrafter"/>
</dbReference>
<dbReference type="InterPro" id="IPR004963">
    <property type="entry name" value="PAE/NOTUM"/>
</dbReference>
<name>A0AA38LI11_TAXCH</name>
<protein>
    <recommendedName>
        <fullName evidence="5">Pectin acetylesterase</fullName>
        <ecNumber evidence="5">3.1.1.-</ecNumber>
    </recommendedName>
</protein>
<proteinExistence type="inferred from homology"/>
<dbReference type="Pfam" id="PF03283">
    <property type="entry name" value="PAE"/>
    <property type="match status" value="1"/>
</dbReference>
<evidence type="ECO:0000313" key="7">
    <source>
        <dbReference type="Proteomes" id="UP000824469"/>
    </source>
</evidence>
<comment type="similarity">
    <text evidence="3 5">Belongs to the pectinacetylesterase family.</text>
</comment>
<keyword evidence="5" id="KW-0378">Hydrolase</keyword>
<dbReference type="GO" id="GO:0071555">
    <property type="term" value="P:cell wall organization"/>
    <property type="evidence" value="ECO:0007669"/>
    <property type="project" value="UniProtKB-KW"/>
</dbReference>
<comment type="caution">
    <text evidence="6">The sequence shown here is derived from an EMBL/GenBank/DDBJ whole genome shotgun (WGS) entry which is preliminary data.</text>
</comment>
<keyword evidence="5" id="KW-0732">Signal</keyword>
<keyword evidence="5" id="KW-0961">Cell wall biogenesis/degradation</keyword>
<dbReference type="GO" id="GO:0052793">
    <property type="term" value="F:pectin acetylesterase activity"/>
    <property type="evidence" value="ECO:0007669"/>
    <property type="project" value="TreeGrafter"/>
</dbReference>
<keyword evidence="4 5" id="KW-0134">Cell wall</keyword>
<organism evidence="6 7">
    <name type="scientific">Taxus chinensis</name>
    <name type="common">Chinese yew</name>
    <name type="synonym">Taxus wallichiana var. chinensis</name>
    <dbReference type="NCBI Taxonomy" id="29808"/>
    <lineage>
        <taxon>Eukaryota</taxon>
        <taxon>Viridiplantae</taxon>
        <taxon>Streptophyta</taxon>
        <taxon>Embryophyta</taxon>
        <taxon>Tracheophyta</taxon>
        <taxon>Spermatophyta</taxon>
        <taxon>Pinopsida</taxon>
        <taxon>Pinidae</taxon>
        <taxon>Conifers II</taxon>
        <taxon>Cupressales</taxon>
        <taxon>Taxaceae</taxon>
        <taxon>Taxus</taxon>
    </lineage>
</organism>
<evidence type="ECO:0000256" key="3">
    <source>
        <dbReference type="ARBA" id="ARBA00005784"/>
    </source>
</evidence>
<dbReference type="OMA" id="NITRCAP"/>